<feature type="transmembrane region" description="Helical" evidence="6">
    <location>
        <begin position="348"/>
        <end position="375"/>
    </location>
</feature>
<feature type="transmembrane region" description="Helical" evidence="6">
    <location>
        <begin position="685"/>
        <end position="705"/>
    </location>
</feature>
<dbReference type="Pfam" id="PF02687">
    <property type="entry name" value="FtsX"/>
    <property type="match status" value="2"/>
</dbReference>
<name>A0ABM8UQD1_9BACT</name>
<keyword evidence="10" id="KW-1185">Reference proteome</keyword>
<sequence length="808" mass="90359">MFQTFLKIGLRHLWRTRIYAFINICGLAIGLTCVLLASIYITDERSFDNFHKNSPNLYRITTRTETNGIAETVGGTGQVQGPAFKAQVPEIQSYTRIMGGDIYGDVKTADKVFQLQMLFVDSTFFDVFSFRMRSGNPATALLGNGSVVVTEKTALKFFNRTDVIGEVLQMAGDPSAKRLGRPLVITGVVENPPSNSSIQFDLLFPFQFLQLSFEDNNWLNAYLGTFVVLKPGTDLPTVVRKFNQIAKISSKDQLAAFEKEHASMPKISYDLQAITDIHLNPQDIADQNREAGVINGSKPIYSILFLTVSGFILFMASINFINISIADSARRAKEIGIRKVTGSRRRDIFLQFIGESAFISAIAFVFAFLTALVLLPVFNQLSGKQILPESIFQPRMLVWSAAILVFNTLLSGAYPAYLLSGLTPIKVLYEKGYLTGRSISGRVLVVFQFATAITLGIAALVFREQMYFIQNKDLGYNPQEVVQVHINNNGANDVQSVKSGFESELRNKPQVRQLSLIGDFGYRQARVGDRKFNSYYLTIDEHYLDMLEMKLKSGRNFSTLSQSDKKKGVIVNEAFLRAANIENPIGATFFPDSHFGAQPLTIIGVVGNFHYNSLKERIEPLVMPMSDQFGGGTLLFKTDRTNRQAAVSDIQHAFQQLLPDAAFTYYFLDDLNSQKYQQEKRLEKMISFATFISVLICCLGLFGLAHLSLMQRRKETGIRLVLGATVSEIVILFSKHFIRLIAIALMLACPTAYFIMNFWLSDFAYHIPFPWWTLPCNGILAILFTFITVGIQSARAAAANPVLALRSE</sequence>
<evidence type="ECO:0000256" key="5">
    <source>
        <dbReference type="ARBA" id="ARBA00023136"/>
    </source>
</evidence>
<keyword evidence="5 6" id="KW-0472">Membrane</keyword>
<feature type="transmembrane region" description="Helical" evidence="6">
    <location>
        <begin position="740"/>
        <end position="760"/>
    </location>
</feature>
<feature type="transmembrane region" description="Helical" evidence="6">
    <location>
        <begin position="20"/>
        <end position="42"/>
    </location>
</feature>
<feature type="transmembrane region" description="Helical" evidence="6">
    <location>
        <begin position="299"/>
        <end position="321"/>
    </location>
</feature>
<evidence type="ECO:0000256" key="2">
    <source>
        <dbReference type="ARBA" id="ARBA00022475"/>
    </source>
</evidence>
<dbReference type="EMBL" id="CAJRAU010000003">
    <property type="protein sequence ID" value="CAG5069614.1"/>
    <property type="molecule type" value="Genomic_DNA"/>
</dbReference>
<feature type="transmembrane region" description="Helical" evidence="6">
    <location>
        <begin position="439"/>
        <end position="462"/>
    </location>
</feature>
<keyword evidence="2" id="KW-1003">Cell membrane</keyword>
<feature type="transmembrane region" description="Helical" evidence="6">
    <location>
        <begin position="772"/>
        <end position="791"/>
    </location>
</feature>
<evidence type="ECO:0000259" key="8">
    <source>
        <dbReference type="Pfam" id="PF12704"/>
    </source>
</evidence>
<comment type="caution">
    <text evidence="9">The sequence shown here is derived from an EMBL/GenBank/DDBJ whole genome shotgun (WGS) entry which is preliminary data.</text>
</comment>
<feature type="domain" description="ABC3 transporter permease C-terminal" evidence="7">
    <location>
        <begin position="688"/>
        <end position="801"/>
    </location>
</feature>
<evidence type="ECO:0000256" key="6">
    <source>
        <dbReference type="SAM" id="Phobius"/>
    </source>
</evidence>
<protein>
    <recommendedName>
        <fullName evidence="11">ABC transport system permease protein</fullName>
    </recommendedName>
</protein>
<organism evidence="9 10">
    <name type="scientific">Dyadobacter linearis</name>
    <dbReference type="NCBI Taxonomy" id="2823330"/>
    <lineage>
        <taxon>Bacteria</taxon>
        <taxon>Pseudomonadati</taxon>
        <taxon>Bacteroidota</taxon>
        <taxon>Cytophagia</taxon>
        <taxon>Cytophagales</taxon>
        <taxon>Spirosomataceae</taxon>
        <taxon>Dyadobacter</taxon>
    </lineage>
</organism>
<feature type="domain" description="ABC3 transporter permease C-terminal" evidence="7">
    <location>
        <begin position="307"/>
        <end position="423"/>
    </location>
</feature>
<dbReference type="RefSeq" id="WP_215233714.1">
    <property type="nucleotide sequence ID" value="NZ_CAJRAU010000003.1"/>
</dbReference>
<evidence type="ECO:0000256" key="4">
    <source>
        <dbReference type="ARBA" id="ARBA00022989"/>
    </source>
</evidence>
<dbReference type="Proteomes" id="UP000679725">
    <property type="component" value="Unassembled WGS sequence"/>
</dbReference>
<keyword evidence="4 6" id="KW-1133">Transmembrane helix</keyword>
<comment type="subcellular location">
    <subcellularLocation>
        <location evidence="1">Cell membrane</location>
        <topology evidence="1">Multi-pass membrane protein</topology>
    </subcellularLocation>
</comment>
<evidence type="ECO:0000313" key="9">
    <source>
        <dbReference type="EMBL" id="CAG5069614.1"/>
    </source>
</evidence>
<dbReference type="InterPro" id="IPR003838">
    <property type="entry name" value="ABC3_permease_C"/>
</dbReference>
<keyword evidence="3 6" id="KW-0812">Transmembrane</keyword>
<dbReference type="PANTHER" id="PTHR30572">
    <property type="entry name" value="MEMBRANE COMPONENT OF TRANSPORTER-RELATED"/>
    <property type="match status" value="1"/>
</dbReference>
<reference evidence="9 10" key="1">
    <citation type="submission" date="2021-04" db="EMBL/GenBank/DDBJ databases">
        <authorList>
            <person name="Rodrigo-Torres L."/>
            <person name="Arahal R. D."/>
            <person name="Lucena T."/>
        </authorList>
    </citation>
    <scope>NUCLEOTIDE SEQUENCE [LARGE SCALE GENOMIC DNA]</scope>
    <source>
        <strain evidence="9 10">CECT 9623</strain>
    </source>
</reference>
<gene>
    <name evidence="9" type="ORF">DYBT9623_02350</name>
</gene>
<dbReference type="Pfam" id="PF12704">
    <property type="entry name" value="MacB_PCD"/>
    <property type="match status" value="1"/>
</dbReference>
<dbReference type="PANTHER" id="PTHR30572:SF18">
    <property type="entry name" value="ABC-TYPE MACROLIDE FAMILY EXPORT SYSTEM PERMEASE COMPONENT 2"/>
    <property type="match status" value="1"/>
</dbReference>
<evidence type="ECO:0000313" key="10">
    <source>
        <dbReference type="Proteomes" id="UP000679725"/>
    </source>
</evidence>
<feature type="domain" description="MacB-like periplasmic core" evidence="8">
    <location>
        <begin position="21"/>
        <end position="244"/>
    </location>
</feature>
<dbReference type="InterPro" id="IPR025857">
    <property type="entry name" value="MacB_PCD"/>
</dbReference>
<dbReference type="InterPro" id="IPR050250">
    <property type="entry name" value="Macrolide_Exporter_MacB"/>
</dbReference>
<evidence type="ECO:0000256" key="1">
    <source>
        <dbReference type="ARBA" id="ARBA00004651"/>
    </source>
</evidence>
<proteinExistence type="predicted"/>
<evidence type="ECO:0000259" key="7">
    <source>
        <dbReference type="Pfam" id="PF02687"/>
    </source>
</evidence>
<accession>A0ABM8UQD1</accession>
<evidence type="ECO:0000256" key="3">
    <source>
        <dbReference type="ARBA" id="ARBA00022692"/>
    </source>
</evidence>
<feature type="transmembrane region" description="Helical" evidence="6">
    <location>
        <begin position="396"/>
        <end position="419"/>
    </location>
</feature>
<evidence type="ECO:0008006" key="11">
    <source>
        <dbReference type="Google" id="ProtNLM"/>
    </source>
</evidence>